<dbReference type="Proteomes" id="UP001597083">
    <property type="component" value="Unassembled WGS sequence"/>
</dbReference>
<evidence type="ECO:0000256" key="1">
    <source>
        <dbReference type="ARBA" id="ARBA00001445"/>
    </source>
</evidence>
<evidence type="ECO:0000259" key="5">
    <source>
        <dbReference type="Pfam" id="PF17390"/>
    </source>
</evidence>
<feature type="domain" description="Alpha-L-rhamnosidase six-hairpin glycosidase" evidence="4">
    <location>
        <begin position="3"/>
        <end position="108"/>
    </location>
</feature>
<keyword evidence="3" id="KW-0378">Hydrolase</keyword>
<keyword evidence="7" id="KW-1185">Reference proteome</keyword>
<dbReference type="PANTHER" id="PTHR33307:SF11">
    <property type="entry name" value="ALPHA-L-RHAMNOSIDASE"/>
    <property type="match status" value="1"/>
</dbReference>
<sequence>MGAEAIALDMGAVPDDQRQRLLDHLISSIEDAGWNLLLGEISLPSAFRVLSEAGRDDVIYRIATQTDSPSYGYQVVNGNTALGESWDGGNGQSQNHFMLGSIDSWFTSRLAGIDQAPGSAGFRRLLIKPSVVGDLTHASGTRMTPYGEVRTSWTKRDGRVSLTVTV</sequence>
<dbReference type="SUPFAM" id="SSF48208">
    <property type="entry name" value="Six-hairpin glycosidases"/>
    <property type="match status" value="1"/>
</dbReference>
<dbReference type="EC" id="3.2.1.40" evidence="2"/>
<feature type="non-terminal residue" evidence="6">
    <location>
        <position position="166"/>
    </location>
</feature>
<dbReference type="Gene3D" id="1.50.10.10">
    <property type="match status" value="1"/>
</dbReference>
<dbReference type="InterPro" id="IPR035396">
    <property type="entry name" value="Bac_rhamnosid6H"/>
</dbReference>
<dbReference type="PANTHER" id="PTHR33307">
    <property type="entry name" value="ALPHA-RHAMNOSIDASE (EUROFUNG)"/>
    <property type="match status" value="1"/>
</dbReference>
<gene>
    <name evidence="6" type="ORF">ACFQ07_06350</name>
</gene>
<dbReference type="InterPro" id="IPR008928">
    <property type="entry name" value="6-hairpin_glycosidase_sf"/>
</dbReference>
<name>A0ABW3CD46_9ACTN</name>
<feature type="domain" description="Alpha-L-rhamnosidase C-terminal" evidence="5">
    <location>
        <begin position="112"/>
        <end position="166"/>
    </location>
</feature>
<dbReference type="Gene3D" id="2.60.420.10">
    <property type="entry name" value="Maltose phosphorylase, domain 3"/>
    <property type="match status" value="1"/>
</dbReference>
<dbReference type="EMBL" id="JBHTIR010000823">
    <property type="protein sequence ID" value="MFD0851832.1"/>
    <property type="molecule type" value="Genomic_DNA"/>
</dbReference>
<dbReference type="Pfam" id="PF17389">
    <property type="entry name" value="Bac_rhamnosid6H"/>
    <property type="match status" value="1"/>
</dbReference>
<proteinExistence type="predicted"/>
<comment type="caution">
    <text evidence="6">The sequence shown here is derived from an EMBL/GenBank/DDBJ whole genome shotgun (WGS) entry which is preliminary data.</text>
</comment>
<reference evidence="7" key="1">
    <citation type="journal article" date="2019" name="Int. J. Syst. Evol. Microbiol.">
        <title>The Global Catalogue of Microorganisms (GCM) 10K type strain sequencing project: providing services to taxonomists for standard genome sequencing and annotation.</title>
        <authorList>
            <consortium name="The Broad Institute Genomics Platform"/>
            <consortium name="The Broad Institute Genome Sequencing Center for Infectious Disease"/>
            <person name="Wu L."/>
            <person name="Ma J."/>
        </authorList>
    </citation>
    <scope>NUCLEOTIDE SEQUENCE [LARGE SCALE GENOMIC DNA]</scope>
    <source>
        <strain evidence="7">JCM 31696</strain>
    </source>
</reference>
<evidence type="ECO:0000256" key="2">
    <source>
        <dbReference type="ARBA" id="ARBA00012652"/>
    </source>
</evidence>
<evidence type="ECO:0000313" key="7">
    <source>
        <dbReference type="Proteomes" id="UP001597083"/>
    </source>
</evidence>
<dbReference type="Pfam" id="PF17390">
    <property type="entry name" value="Bac_rhamnosid_C"/>
    <property type="match status" value="1"/>
</dbReference>
<accession>A0ABW3CD46</accession>
<evidence type="ECO:0000259" key="4">
    <source>
        <dbReference type="Pfam" id="PF17389"/>
    </source>
</evidence>
<dbReference type="InterPro" id="IPR035398">
    <property type="entry name" value="Bac_rhamnosid_C"/>
</dbReference>
<evidence type="ECO:0000256" key="3">
    <source>
        <dbReference type="ARBA" id="ARBA00022801"/>
    </source>
</evidence>
<comment type="catalytic activity">
    <reaction evidence="1">
        <text>Hydrolysis of terminal non-reducing alpha-L-rhamnose residues in alpha-L-rhamnosides.</text>
        <dbReference type="EC" id="3.2.1.40"/>
    </reaction>
</comment>
<dbReference type="InterPro" id="IPR012341">
    <property type="entry name" value="6hp_glycosidase-like_sf"/>
</dbReference>
<organism evidence="6 7">
    <name type="scientific">Actinomadura adrarensis</name>
    <dbReference type="NCBI Taxonomy" id="1819600"/>
    <lineage>
        <taxon>Bacteria</taxon>
        <taxon>Bacillati</taxon>
        <taxon>Actinomycetota</taxon>
        <taxon>Actinomycetes</taxon>
        <taxon>Streptosporangiales</taxon>
        <taxon>Thermomonosporaceae</taxon>
        <taxon>Actinomadura</taxon>
    </lineage>
</organism>
<protein>
    <recommendedName>
        <fullName evidence="2">alpha-L-rhamnosidase</fullName>
        <ecNumber evidence="2">3.2.1.40</ecNumber>
    </recommendedName>
</protein>
<evidence type="ECO:0000313" key="6">
    <source>
        <dbReference type="EMBL" id="MFD0851832.1"/>
    </source>
</evidence>
<dbReference type="InterPro" id="IPR016007">
    <property type="entry name" value="Alpha_rhamnosid"/>
</dbReference>